<dbReference type="Proteomes" id="UP000199705">
    <property type="component" value="Unassembled WGS sequence"/>
</dbReference>
<dbReference type="EMBL" id="FNCG01000016">
    <property type="protein sequence ID" value="SDI10061.1"/>
    <property type="molecule type" value="Genomic_DNA"/>
</dbReference>
<organism evidence="2 3">
    <name type="scientific">Mucilaginibacter gossypii</name>
    <dbReference type="NCBI Taxonomy" id="551996"/>
    <lineage>
        <taxon>Bacteria</taxon>
        <taxon>Pseudomonadati</taxon>
        <taxon>Bacteroidota</taxon>
        <taxon>Sphingobacteriia</taxon>
        <taxon>Sphingobacteriales</taxon>
        <taxon>Sphingobacteriaceae</taxon>
        <taxon>Mucilaginibacter</taxon>
    </lineage>
</organism>
<gene>
    <name evidence="2" type="ORF">SAMN05192573_11628</name>
</gene>
<dbReference type="InterPro" id="IPR008969">
    <property type="entry name" value="CarboxyPept-like_regulatory"/>
</dbReference>
<keyword evidence="1" id="KW-0732">Signal</keyword>
<keyword evidence="3" id="KW-1185">Reference proteome</keyword>
<evidence type="ECO:0000313" key="2">
    <source>
        <dbReference type="EMBL" id="SDI10061.1"/>
    </source>
</evidence>
<protein>
    <submittedName>
        <fullName evidence="2">CarboxypepD_reg-like domain-containing protein</fullName>
    </submittedName>
</protein>
<dbReference type="STRING" id="551996.SAMN05192573_11628"/>
<proteinExistence type="predicted"/>
<dbReference type="RefSeq" id="WP_091173225.1">
    <property type="nucleotide sequence ID" value="NZ_FNCG01000016.1"/>
</dbReference>
<evidence type="ECO:0000256" key="1">
    <source>
        <dbReference type="SAM" id="SignalP"/>
    </source>
</evidence>
<reference evidence="3" key="1">
    <citation type="submission" date="2016-10" db="EMBL/GenBank/DDBJ databases">
        <authorList>
            <person name="Varghese N."/>
            <person name="Submissions S."/>
        </authorList>
    </citation>
    <scope>NUCLEOTIDE SEQUENCE [LARGE SCALE GENOMIC DNA]</scope>
    <source>
        <strain evidence="3">Gh-67</strain>
    </source>
</reference>
<feature type="signal peptide" evidence="1">
    <location>
        <begin position="1"/>
        <end position="25"/>
    </location>
</feature>
<evidence type="ECO:0000313" key="3">
    <source>
        <dbReference type="Proteomes" id="UP000199705"/>
    </source>
</evidence>
<sequence length="584" mass="64081">MLYKLHRYLNYTIALLLLSALTARADSILSKNISVHVTEMRLGTVLKTIEQKGNFYFSYNSNIVKTDSLVTINADNWTIKEVLDHMLRYRFEYRETKNFIILRYAPLQLTIVTDKAATDGDNYSISGTVTDEQTGHNLPNASVYSHEQLQSVLTDKEGHFDMIVRNEGQPITLTISKEFYKDTTVTFLADVNVRSTDTTLKKKRSLLGYILSDDYSGVENTSLGRLFLSTKQQIQAANLGGLIAQAPFQASAIPGVSTHGNFSGQVVNVVSLNAVGGYNAGVDGFEMGIIFNLDKGDVGAVQIAGIFNVVGGSVNGIQLGGLYNNVLGNVRGIQLALLHNSVKQNMNGLQLSALYNHTRGSVRGIQLGAIGNIAGKNSDALQLGGIGNIAQQKFGGLQVAGLFNYAKHLTGVQLALVNIADTSSGFSIGLLNIINSGYHKLAISTNETQNINLAFKNGNSKLYTIWQGGMRVDDNSKLYSFGLGFGREFGLGQHLAINTEIGSSYLYQGTWLKTNQLNKFNLDFTYKVSRKFSVFAGPSLNFLYSDQRAPVDGYAYARDLHHSFIRDNRNWSGWVGWSFGVNLF</sequence>
<feature type="chain" id="PRO_5011495303" evidence="1">
    <location>
        <begin position="26"/>
        <end position="584"/>
    </location>
</feature>
<dbReference type="Gene3D" id="2.60.40.1120">
    <property type="entry name" value="Carboxypeptidase-like, regulatory domain"/>
    <property type="match status" value="1"/>
</dbReference>
<dbReference type="Pfam" id="PF13715">
    <property type="entry name" value="CarbopepD_reg_2"/>
    <property type="match status" value="1"/>
</dbReference>
<dbReference type="SUPFAM" id="SSF49464">
    <property type="entry name" value="Carboxypeptidase regulatory domain-like"/>
    <property type="match status" value="1"/>
</dbReference>
<dbReference type="AlphaFoldDB" id="A0A1G8HU85"/>
<name>A0A1G8HU85_9SPHI</name>
<accession>A0A1G8HU85</accession>